<evidence type="ECO:0000256" key="8">
    <source>
        <dbReference type="ARBA" id="ARBA00023098"/>
    </source>
</evidence>
<evidence type="ECO:0000256" key="10">
    <source>
        <dbReference type="ARBA" id="ARBA00046995"/>
    </source>
</evidence>
<keyword evidence="5" id="KW-0752">Steroid biosynthesis</keyword>
<organism evidence="22 23">
    <name type="scientific">Hyphopichia burtonii NRRL Y-1933</name>
    <dbReference type="NCBI Taxonomy" id="984485"/>
    <lineage>
        <taxon>Eukaryota</taxon>
        <taxon>Fungi</taxon>
        <taxon>Dikarya</taxon>
        <taxon>Ascomycota</taxon>
        <taxon>Saccharomycotina</taxon>
        <taxon>Pichiomycetes</taxon>
        <taxon>Debaryomycetaceae</taxon>
        <taxon>Hyphopichia</taxon>
    </lineage>
</organism>
<dbReference type="GO" id="GO:0006696">
    <property type="term" value="P:ergosterol biosynthetic process"/>
    <property type="evidence" value="ECO:0007669"/>
    <property type="project" value="EnsemblFungi"/>
</dbReference>
<comment type="pathway">
    <text evidence="12">Steroid biosynthesis; zymosterol biosynthesis; zymosterol from lanosterol: step 4/6.</text>
</comment>
<dbReference type="GO" id="GO:0005789">
    <property type="term" value="C:endoplasmic reticulum membrane"/>
    <property type="evidence" value="ECO:0007669"/>
    <property type="project" value="UniProtKB-SubCell"/>
</dbReference>
<dbReference type="OrthoDB" id="10058185at2759"/>
<gene>
    <name evidence="22" type="ORF">HYPBUDRAFT_134956</name>
</gene>
<dbReference type="STRING" id="984485.A0A1E4RMW6"/>
<evidence type="ECO:0000256" key="13">
    <source>
        <dbReference type="ARBA" id="ARBA00066634"/>
    </source>
</evidence>
<accession>A0A1E4RMW6</accession>
<dbReference type="Pfam" id="PF01073">
    <property type="entry name" value="3Beta_HSD"/>
    <property type="match status" value="1"/>
</dbReference>
<feature type="transmembrane region" description="Helical" evidence="20">
    <location>
        <begin position="6"/>
        <end position="24"/>
    </location>
</feature>
<evidence type="ECO:0000256" key="12">
    <source>
        <dbReference type="ARBA" id="ARBA00060653"/>
    </source>
</evidence>
<evidence type="ECO:0000256" key="7">
    <source>
        <dbReference type="ARBA" id="ARBA00023027"/>
    </source>
</evidence>
<comment type="catalytic activity">
    <reaction evidence="11">
        <text>4beta-methylzymosterol-4alpha-carboxylate + NADP(+) = 3-dehydro-4-methylzymosterol + CO2 + NADPH</text>
        <dbReference type="Rhea" id="RHEA:33447"/>
        <dbReference type="ChEBI" id="CHEBI:16526"/>
        <dbReference type="ChEBI" id="CHEBI:50593"/>
        <dbReference type="ChEBI" id="CHEBI:57783"/>
        <dbReference type="ChEBI" id="CHEBI:58349"/>
        <dbReference type="ChEBI" id="CHEBI:64925"/>
        <dbReference type="EC" id="1.1.1.170"/>
    </reaction>
    <physiologicalReaction direction="left-to-right" evidence="11">
        <dbReference type="Rhea" id="RHEA:33448"/>
    </physiologicalReaction>
</comment>
<evidence type="ECO:0000256" key="6">
    <source>
        <dbReference type="ARBA" id="ARBA00023002"/>
    </source>
</evidence>
<evidence type="ECO:0000256" key="5">
    <source>
        <dbReference type="ARBA" id="ARBA00022955"/>
    </source>
</evidence>
<keyword evidence="6" id="KW-0560">Oxidoreductase</keyword>
<dbReference type="PANTHER" id="PTHR43000">
    <property type="entry name" value="DTDP-D-GLUCOSE 4,6-DEHYDRATASE-RELATED"/>
    <property type="match status" value="1"/>
</dbReference>
<keyword evidence="7" id="KW-0520">NAD</keyword>
<keyword evidence="4" id="KW-0256">Endoplasmic reticulum</keyword>
<dbReference type="RefSeq" id="XP_020077677.1">
    <property type="nucleotide sequence ID" value="XM_020219555.1"/>
</dbReference>
<proteinExistence type="inferred from homology"/>
<evidence type="ECO:0000256" key="17">
    <source>
        <dbReference type="ARBA" id="ARBA00081397"/>
    </source>
</evidence>
<evidence type="ECO:0000256" key="15">
    <source>
        <dbReference type="ARBA" id="ARBA00067985"/>
    </source>
</evidence>
<evidence type="ECO:0000256" key="16">
    <source>
        <dbReference type="ARBA" id="ARBA00081267"/>
    </source>
</evidence>
<dbReference type="SUPFAM" id="SSF51735">
    <property type="entry name" value="NAD(P)-binding Rossmann-fold domains"/>
    <property type="match status" value="1"/>
</dbReference>
<keyword evidence="20" id="KW-1133">Transmembrane helix</keyword>
<dbReference type="Proteomes" id="UP000095085">
    <property type="component" value="Unassembled WGS sequence"/>
</dbReference>
<evidence type="ECO:0000256" key="19">
    <source>
        <dbReference type="ARBA" id="ARBA00082106"/>
    </source>
</evidence>
<keyword evidence="23" id="KW-1185">Reference proteome</keyword>
<name>A0A1E4RMW6_9ASCO</name>
<dbReference type="InterPro" id="IPR002225">
    <property type="entry name" value="3Beta_OHSteriod_DH/Estase"/>
</dbReference>
<keyword evidence="9 20" id="KW-0472">Membrane</keyword>
<dbReference type="Gene3D" id="3.40.50.720">
    <property type="entry name" value="NAD(P)-binding Rossmann-like Domain"/>
    <property type="match status" value="1"/>
</dbReference>
<dbReference type="EC" id="1.1.1.170" evidence="13"/>
<evidence type="ECO:0000313" key="23">
    <source>
        <dbReference type="Proteomes" id="UP000095085"/>
    </source>
</evidence>
<comment type="subcellular location">
    <subcellularLocation>
        <location evidence="1">Endoplasmic reticulum membrane</location>
        <topology evidence="1">Peripheral membrane protein</topology>
    </subcellularLocation>
</comment>
<evidence type="ECO:0000256" key="1">
    <source>
        <dbReference type="ARBA" id="ARBA00004406"/>
    </source>
</evidence>
<evidence type="ECO:0000256" key="2">
    <source>
        <dbReference type="ARBA" id="ARBA00009219"/>
    </source>
</evidence>
<dbReference type="EMBL" id="KV454539">
    <property type="protein sequence ID" value="ODV68610.1"/>
    <property type="molecule type" value="Genomic_DNA"/>
</dbReference>
<dbReference type="AlphaFoldDB" id="A0A1E4RMW6"/>
<dbReference type="GO" id="GO:0102175">
    <property type="term" value="F:3-beta-hydroxysteroid dehydrogenase (NAD+)/C4-decarboxylase activity"/>
    <property type="evidence" value="ECO:0007669"/>
    <property type="project" value="EnsemblFungi"/>
</dbReference>
<comment type="similarity">
    <text evidence="2">Belongs to the 3-beta-HSD family.</text>
</comment>
<dbReference type="GeneID" id="30994105"/>
<evidence type="ECO:0000256" key="20">
    <source>
        <dbReference type="SAM" id="Phobius"/>
    </source>
</evidence>
<keyword evidence="20" id="KW-0812">Transmembrane</keyword>
<evidence type="ECO:0000256" key="14">
    <source>
        <dbReference type="ARBA" id="ARBA00067470"/>
    </source>
</evidence>
<evidence type="ECO:0000256" key="11">
    <source>
        <dbReference type="ARBA" id="ARBA00052679"/>
    </source>
</evidence>
<feature type="domain" description="3-beta hydroxysteroid dehydrogenase/isomerase" evidence="21">
    <location>
        <begin position="12"/>
        <end position="280"/>
    </location>
</feature>
<evidence type="ECO:0000256" key="3">
    <source>
        <dbReference type="ARBA" id="ARBA00022516"/>
    </source>
</evidence>
<evidence type="ECO:0000259" key="21">
    <source>
        <dbReference type="Pfam" id="PF01073"/>
    </source>
</evidence>
<keyword evidence="3" id="KW-0444">Lipid biosynthesis</keyword>
<evidence type="ECO:0000256" key="18">
    <source>
        <dbReference type="ARBA" id="ARBA00081452"/>
    </source>
</evidence>
<reference evidence="23" key="1">
    <citation type="submission" date="2016-05" db="EMBL/GenBank/DDBJ databases">
        <title>Comparative genomics of biotechnologically important yeasts.</title>
        <authorList>
            <consortium name="DOE Joint Genome Institute"/>
            <person name="Riley R."/>
            <person name="Haridas S."/>
            <person name="Wolfe K.H."/>
            <person name="Lopes M.R."/>
            <person name="Hittinger C.T."/>
            <person name="Goker M."/>
            <person name="Salamov A."/>
            <person name="Wisecaver J."/>
            <person name="Long T.M."/>
            <person name="Aerts A.L."/>
            <person name="Barry K."/>
            <person name="Choi C."/>
            <person name="Clum A."/>
            <person name="Coughlan A.Y."/>
            <person name="Deshpande S."/>
            <person name="Douglass A.P."/>
            <person name="Hanson S.J."/>
            <person name="Klenk H.-P."/>
            <person name="Labutti K."/>
            <person name="Lapidus A."/>
            <person name="Lindquist E."/>
            <person name="Lipzen A."/>
            <person name="Meier-Kolthoff J.P."/>
            <person name="Ohm R.A."/>
            <person name="Otillar R.P."/>
            <person name="Pangilinan J."/>
            <person name="Peng Y."/>
            <person name="Rokas A."/>
            <person name="Rosa C.A."/>
            <person name="Scheuner C."/>
            <person name="Sibirny A.A."/>
            <person name="Slot J.C."/>
            <person name="Stielow J.B."/>
            <person name="Sun H."/>
            <person name="Kurtzman C.P."/>
            <person name="Blackwell M."/>
            <person name="Grigoriev I.V."/>
            <person name="Jeffries T.W."/>
        </authorList>
    </citation>
    <scope>NUCLEOTIDE SEQUENCE [LARGE SCALE GENOMIC DNA]</scope>
    <source>
        <strain evidence="23">NRRL Y-1933</strain>
    </source>
</reference>
<sequence>MSGEDPLRSVLLIGGAGFLGLHLIQQFYHHKPNTKIHVFDIRPLPEKLSKYFTFDREQVEFHQGDLTKEEDILKAIERSKCDVIIHSASPIHGMGQAIYEKVNVVGTKTLIKVAKQAQVKALVYTSSAGVIFNGQDVMNGNETWPYPEVHMDGYNETKAIAETAVMESNSSDFKTVCLRPAGIFGPGDRQLVPGLRAAAKLGQSKFQVGDNNNLFDWTYVGNVADSHILAADKILDAKTSSEVEGQTFFITNDCPTYFWTLARTVWKADGHIVDRNIVLSRPVALVAGYLSQFFSNLLNKEAGLTPFRVRVTCAYRYHDITRAKEILGYEPAVDLETGIKHTLDWIYETHED</sequence>
<dbReference type="InterPro" id="IPR036291">
    <property type="entry name" value="NAD(P)-bd_dom_sf"/>
</dbReference>
<evidence type="ECO:0000256" key="9">
    <source>
        <dbReference type="ARBA" id="ARBA00023136"/>
    </source>
</evidence>
<protein>
    <recommendedName>
        <fullName evidence="15">Sterol-4-alpha-carboxylate 3-dehydrogenase ERG26, decarboxylating</fullName>
        <ecNumber evidence="13">1.1.1.170</ecNumber>
    </recommendedName>
    <alternativeName>
        <fullName evidence="18 19">C-3 Sterol dehydrogenase ERG26</fullName>
    </alternativeName>
    <alternativeName>
        <fullName evidence="16 17">C-4 decarboxylase ERG26</fullName>
    </alternativeName>
    <alternativeName>
        <fullName evidence="14">Sterol-4-alpha-carboxylate 3-dehydrogenase erg26, decarboxylating</fullName>
    </alternativeName>
</protein>
<evidence type="ECO:0000256" key="4">
    <source>
        <dbReference type="ARBA" id="ARBA00022824"/>
    </source>
</evidence>
<comment type="subunit">
    <text evidence="10">Heterotetramer of ERG25, ERG26, ERG27 and ERG28. ERG28 acts as a scaffold to tether ERG27 and other 4,4-demethylation-related enzymes, forming a demethylation enzyme complex, in the endoplasmic reticulum.</text>
</comment>
<evidence type="ECO:0000313" key="22">
    <source>
        <dbReference type="EMBL" id="ODV68610.1"/>
    </source>
</evidence>
<dbReference type="FunFam" id="3.40.50.720:FF:000346">
    <property type="entry name" value="C-3 sterol dehydrogenase/C-4 decarboxylase"/>
    <property type="match status" value="1"/>
</dbReference>
<keyword evidence="8" id="KW-0443">Lipid metabolism</keyword>